<sequence>MSSIRNVLQEQCCTEVVIDPPGITRISQPLDVAVVTAFKDHVRSYYVEYHVDNDFPKSPKDKRDLISRFVTAAWYSIP</sequence>
<dbReference type="AlphaFoldDB" id="A0A2P4X9F0"/>
<accession>A0A2P4X9F0</accession>
<dbReference type="Pfam" id="PF03184">
    <property type="entry name" value="DDE_1"/>
    <property type="match status" value="1"/>
</dbReference>
<comment type="caution">
    <text evidence="2">The sequence shown here is derived from an EMBL/GenBank/DDBJ whole genome shotgun (WGS) entry which is preliminary data.</text>
</comment>
<organism evidence="2 3">
    <name type="scientific">Phytophthora palmivora</name>
    <dbReference type="NCBI Taxonomy" id="4796"/>
    <lineage>
        <taxon>Eukaryota</taxon>
        <taxon>Sar</taxon>
        <taxon>Stramenopiles</taxon>
        <taxon>Oomycota</taxon>
        <taxon>Peronosporomycetes</taxon>
        <taxon>Peronosporales</taxon>
        <taxon>Peronosporaceae</taxon>
        <taxon>Phytophthora</taxon>
    </lineage>
</organism>
<dbReference type="OrthoDB" id="108652at2759"/>
<dbReference type="EMBL" id="NCKW01015639">
    <property type="protein sequence ID" value="POM62182.1"/>
    <property type="molecule type" value="Genomic_DNA"/>
</dbReference>
<reference evidence="2 3" key="1">
    <citation type="journal article" date="2017" name="Genome Biol. Evol.">
        <title>Phytophthora megakarya and P. palmivora, closely related causal agents of cacao black pod rot, underwent increases in genome sizes and gene numbers by different mechanisms.</title>
        <authorList>
            <person name="Ali S.S."/>
            <person name="Shao J."/>
            <person name="Lary D.J."/>
            <person name="Kronmiller B."/>
            <person name="Shen D."/>
            <person name="Strem M.D."/>
            <person name="Amoako-Attah I."/>
            <person name="Akrofi A.Y."/>
            <person name="Begoude B.A."/>
            <person name="Ten Hoopen G.M."/>
            <person name="Coulibaly K."/>
            <person name="Kebe B.I."/>
            <person name="Melnick R.L."/>
            <person name="Guiltinan M.J."/>
            <person name="Tyler B.M."/>
            <person name="Meinhardt L.W."/>
            <person name="Bailey B.A."/>
        </authorList>
    </citation>
    <scope>NUCLEOTIDE SEQUENCE [LARGE SCALE GENOMIC DNA]</scope>
    <source>
        <strain evidence="3">sbr112.9</strain>
    </source>
</reference>
<evidence type="ECO:0000259" key="1">
    <source>
        <dbReference type="Pfam" id="PF03184"/>
    </source>
</evidence>
<dbReference type="GO" id="GO:0003676">
    <property type="term" value="F:nucleic acid binding"/>
    <property type="evidence" value="ECO:0007669"/>
    <property type="project" value="InterPro"/>
</dbReference>
<evidence type="ECO:0000313" key="3">
    <source>
        <dbReference type="Proteomes" id="UP000237271"/>
    </source>
</evidence>
<name>A0A2P4X9F0_9STRA</name>
<keyword evidence="3" id="KW-1185">Reference proteome</keyword>
<feature type="domain" description="DDE-1" evidence="1">
    <location>
        <begin position="14"/>
        <end position="74"/>
    </location>
</feature>
<protein>
    <recommendedName>
        <fullName evidence="1">DDE-1 domain-containing protein</fullName>
    </recommendedName>
</protein>
<dbReference type="Proteomes" id="UP000237271">
    <property type="component" value="Unassembled WGS sequence"/>
</dbReference>
<gene>
    <name evidence="2" type="ORF">PHPALM_28693</name>
</gene>
<evidence type="ECO:0000313" key="2">
    <source>
        <dbReference type="EMBL" id="POM62182.1"/>
    </source>
</evidence>
<proteinExistence type="predicted"/>
<dbReference type="InterPro" id="IPR004875">
    <property type="entry name" value="DDE_SF_endonuclease_dom"/>
</dbReference>